<keyword evidence="7" id="KW-0479">Metal-binding</keyword>
<feature type="coiled-coil region" evidence="19">
    <location>
        <begin position="610"/>
        <end position="675"/>
    </location>
</feature>
<evidence type="ECO:0000256" key="1">
    <source>
        <dbReference type="ARBA" id="ARBA00001947"/>
    </source>
</evidence>
<evidence type="ECO:0000313" key="21">
    <source>
        <dbReference type="EMBL" id="KAJ8906752.1"/>
    </source>
</evidence>
<dbReference type="Gene3D" id="3.40.50.300">
    <property type="entry name" value="P-loop containing nucleotide triphosphate hydrolases"/>
    <property type="match status" value="2"/>
</dbReference>
<keyword evidence="14 19" id="KW-0175">Coiled coil</keyword>
<evidence type="ECO:0000256" key="2">
    <source>
        <dbReference type="ARBA" id="ARBA00004123"/>
    </source>
</evidence>
<evidence type="ECO:0000256" key="9">
    <source>
        <dbReference type="ARBA" id="ARBA00022763"/>
    </source>
</evidence>
<comment type="catalytic activity">
    <reaction evidence="18">
        <text>ATP + H2O = ADP + phosphate + H(+)</text>
        <dbReference type="Rhea" id="RHEA:13065"/>
        <dbReference type="ChEBI" id="CHEBI:15377"/>
        <dbReference type="ChEBI" id="CHEBI:15378"/>
        <dbReference type="ChEBI" id="CHEBI:30616"/>
        <dbReference type="ChEBI" id="CHEBI:43474"/>
        <dbReference type="ChEBI" id="CHEBI:456216"/>
    </reaction>
</comment>
<evidence type="ECO:0000256" key="6">
    <source>
        <dbReference type="ARBA" id="ARBA00022454"/>
    </source>
</evidence>
<dbReference type="GO" id="GO:0005524">
    <property type="term" value="F:ATP binding"/>
    <property type="evidence" value="ECO:0007669"/>
    <property type="project" value="UniProtKB-KW"/>
</dbReference>
<dbReference type="GO" id="GO:0006302">
    <property type="term" value="P:double-strand break repair"/>
    <property type="evidence" value="ECO:0007669"/>
    <property type="project" value="InterPro"/>
</dbReference>
<evidence type="ECO:0000256" key="16">
    <source>
        <dbReference type="ARBA" id="ARBA00023242"/>
    </source>
</evidence>
<dbReference type="GO" id="GO:0043047">
    <property type="term" value="F:single-stranded telomeric DNA binding"/>
    <property type="evidence" value="ECO:0007669"/>
    <property type="project" value="TreeGrafter"/>
</dbReference>
<organism evidence="21 22">
    <name type="scientific">Rhodosorus marinus</name>
    <dbReference type="NCBI Taxonomy" id="101924"/>
    <lineage>
        <taxon>Eukaryota</taxon>
        <taxon>Rhodophyta</taxon>
        <taxon>Stylonematophyceae</taxon>
        <taxon>Stylonematales</taxon>
        <taxon>Stylonemataceae</taxon>
        <taxon>Rhodosorus</taxon>
    </lineage>
</organism>
<evidence type="ECO:0000256" key="5">
    <source>
        <dbReference type="ARBA" id="ARBA00017893"/>
    </source>
</evidence>
<dbReference type="GO" id="GO:0030870">
    <property type="term" value="C:Mre11 complex"/>
    <property type="evidence" value="ECO:0007669"/>
    <property type="project" value="InterPro"/>
</dbReference>
<evidence type="ECO:0000256" key="13">
    <source>
        <dbReference type="ARBA" id="ARBA00022842"/>
    </source>
</evidence>
<evidence type="ECO:0000256" key="18">
    <source>
        <dbReference type="ARBA" id="ARBA00049360"/>
    </source>
</evidence>
<feature type="domain" description="Rad50/SbcC-type AAA" evidence="20">
    <location>
        <begin position="6"/>
        <end position="263"/>
    </location>
</feature>
<keyword evidence="16" id="KW-0539">Nucleus</keyword>
<dbReference type="InterPro" id="IPR027417">
    <property type="entry name" value="P-loop_NTPase"/>
</dbReference>
<evidence type="ECO:0000259" key="20">
    <source>
        <dbReference type="Pfam" id="PF13476"/>
    </source>
</evidence>
<comment type="cofactor">
    <cofactor evidence="1">
        <name>Zn(2+)</name>
        <dbReference type="ChEBI" id="CHEBI:29105"/>
    </cofactor>
</comment>
<feature type="coiled-coil region" evidence="19">
    <location>
        <begin position="204"/>
        <end position="374"/>
    </location>
</feature>
<dbReference type="Pfam" id="PF13476">
    <property type="entry name" value="AAA_23"/>
    <property type="match status" value="1"/>
</dbReference>
<reference evidence="21 22" key="1">
    <citation type="journal article" date="2023" name="Nat. Commun.">
        <title>Origin of minicircular mitochondrial genomes in red algae.</title>
        <authorList>
            <person name="Lee Y."/>
            <person name="Cho C.H."/>
            <person name="Lee Y.M."/>
            <person name="Park S.I."/>
            <person name="Yang J.H."/>
            <person name="West J.A."/>
            <person name="Bhattacharya D."/>
            <person name="Yoon H.S."/>
        </authorList>
    </citation>
    <scope>NUCLEOTIDE SEQUENCE [LARGE SCALE GENOMIC DNA]</scope>
    <source>
        <strain evidence="21 22">CCMP1338</strain>
        <tissue evidence="21">Whole cell</tissue>
    </source>
</reference>
<evidence type="ECO:0000256" key="8">
    <source>
        <dbReference type="ARBA" id="ARBA00022741"/>
    </source>
</evidence>
<evidence type="ECO:0000256" key="19">
    <source>
        <dbReference type="SAM" id="Coils"/>
    </source>
</evidence>
<comment type="caution">
    <text evidence="21">The sequence shown here is derived from an EMBL/GenBank/DDBJ whole genome shotgun (WGS) entry which is preliminary data.</text>
</comment>
<accession>A0AAV8UZK8</accession>
<dbReference type="GO" id="GO:0000722">
    <property type="term" value="P:telomere maintenance via recombination"/>
    <property type="evidence" value="ECO:0007669"/>
    <property type="project" value="UniProtKB-ARBA"/>
</dbReference>
<dbReference type="GO" id="GO:0016887">
    <property type="term" value="F:ATP hydrolysis activity"/>
    <property type="evidence" value="ECO:0007669"/>
    <property type="project" value="InterPro"/>
</dbReference>
<dbReference type="NCBIfam" id="TIGR00606">
    <property type="entry name" value="rad50"/>
    <property type="match status" value="1"/>
</dbReference>
<dbReference type="PANTHER" id="PTHR18867:SF12">
    <property type="entry name" value="DNA REPAIR PROTEIN RAD50"/>
    <property type="match status" value="1"/>
</dbReference>
<proteinExistence type="inferred from homology"/>
<keyword evidence="15" id="KW-0234">DNA repair</keyword>
<dbReference type="FunFam" id="3.40.50.300:FF:000593">
    <property type="entry name" value="DNA repair protein RAD50"/>
    <property type="match status" value="1"/>
</dbReference>
<comment type="subcellular location">
    <subcellularLocation>
        <location evidence="3">Chromosome</location>
    </subcellularLocation>
    <subcellularLocation>
        <location evidence="2">Nucleus</location>
    </subcellularLocation>
</comment>
<dbReference type="SUPFAM" id="SSF52540">
    <property type="entry name" value="P-loop containing nucleoside triphosphate hydrolases"/>
    <property type="match status" value="1"/>
</dbReference>
<dbReference type="GO" id="GO:0000794">
    <property type="term" value="C:condensed nuclear chromosome"/>
    <property type="evidence" value="ECO:0007669"/>
    <property type="project" value="TreeGrafter"/>
</dbReference>
<dbReference type="PANTHER" id="PTHR18867">
    <property type="entry name" value="RAD50"/>
    <property type="match status" value="1"/>
</dbReference>
<evidence type="ECO:0000256" key="11">
    <source>
        <dbReference type="ARBA" id="ARBA00022833"/>
    </source>
</evidence>
<evidence type="ECO:0000256" key="12">
    <source>
        <dbReference type="ARBA" id="ARBA00022840"/>
    </source>
</evidence>
<dbReference type="GO" id="GO:0051880">
    <property type="term" value="F:G-quadruplex DNA binding"/>
    <property type="evidence" value="ECO:0007669"/>
    <property type="project" value="TreeGrafter"/>
</dbReference>
<keyword evidence="17" id="KW-0469">Meiosis</keyword>
<evidence type="ECO:0000256" key="4">
    <source>
        <dbReference type="ARBA" id="ARBA00009439"/>
    </source>
</evidence>
<sequence length="1326" mass="152626">MTTIDKIGISGIRSFEPQNEVTLRFFKPLTIILGHNGAGKTTVIECIKMACTGDLPPFTDKGGAFIHDPKIASTTETKAKIRLQFTDVSNKKIIVNRQFQVTNKATRRQEFKTVEQSLQYTNEHGEKQTISHRCNDVNKTVPELMGVSKAILENVIFVHQEESMWPLGDGKKLKEKFDDIFASTRYTKALESIRKQRKEHSTIVREKKAELMLWKDRVERAEKLTSEYDKVKEEKQRLDDEVKSFEDQVSTVQSDLNGVEEKLRGLKTIKERVQQMEAQKQAKEDAKQHVFSELEDELEDDDSELMNWIKQANEKLESIKTSRATRQDQIRVISKDIERLQEQHKLLTGQRGRLQALELILADTKEEMASVKTDLVSRGENVIEGKALADTDSDEMWDKMLELKQRTAEAEFENSMEENRKKLSAYQAELNEDKLQIKQLETSMKDTQESLADKRQTAFKLRESLRTSTSAEDPEEELVVEKERLRRATDSLDSLKQKGTSHMDGAHKENQRMLHELRNQISSLHDERRTISQSEDTRARVEFLKEQLEEKTEAIKVKDSKILAYAKSVSQGTSSKESSAVHELLARTIAEMDKGWRDLEASILEEKASMRAKEFELNFMNSRVDELKKDADLVSQKIQESTVHRTPQLMYDQMQTQLEKEKQLAEELLEEARMQRFGGEFIKSLIERGQETECCPTCTRGFESPIDLDALIKTLTKRMQRSLGEKLAEKERAAASQRSKYDNLAKLVPLYKEKKVLDRRLEEEGKIRDGRAAALSKLAGSARAREIDAAFASSRAKEIDELKRLQQELGLLRKERERIEKDLDEERKRHGISKLARTISDIDEELMACHEQSDKLAKESEKLQQQREAHFVEISNSEKAINNQKEKLRELEYQVEGRKRVQTEVLELSSAAADLQLKLKSLADELTEVSEQERKAKKQVRDLEDEFTNEEKLSREKLTSLRDIVSSFKKIKASIQSHSTAEKDDELEQLELRYQEVDKKIKELNTELKKLEGSDGSDADKSLQFEQMMRNMNDNLRYRKIAGQISEIESEIVKARSDIEEIEEGRHVEEDHRKTLSLLNKLNSQRMSTEGKSQGFQHRLDALGEDIKSADLKGSHKAYNRIVIDVKTVELASADLEKYHRALDHALMTYHTMKMSEINKTVKELWQTTYQGNDIDYIEIASDADNAESVKLSAPAKRNYNYRVVMRRGDALLDMRGRCSAGQKVLACLIIRLALAESFAFDCGILALDEPTTNLDQRNIEKLSASLADIINNRRKQSNFQLILITHDEQFIELLGSREICDSYYLVYKDTDGFSRVKQQELISFA</sequence>
<keyword evidence="6" id="KW-0158">Chromosome</keyword>
<dbReference type="GO" id="GO:0046872">
    <property type="term" value="F:metal ion binding"/>
    <property type="evidence" value="ECO:0007669"/>
    <property type="project" value="UniProtKB-KW"/>
</dbReference>
<dbReference type="GO" id="GO:0007004">
    <property type="term" value="P:telomere maintenance via telomerase"/>
    <property type="evidence" value="ECO:0007669"/>
    <property type="project" value="TreeGrafter"/>
</dbReference>
<keyword evidence="11" id="KW-0862">Zinc</keyword>
<evidence type="ECO:0000256" key="14">
    <source>
        <dbReference type="ARBA" id="ARBA00023054"/>
    </source>
</evidence>
<evidence type="ECO:0000256" key="7">
    <source>
        <dbReference type="ARBA" id="ARBA00022723"/>
    </source>
</evidence>
<feature type="coiled-coil region" evidence="19">
    <location>
        <begin position="409"/>
        <end position="561"/>
    </location>
</feature>
<dbReference type="EMBL" id="JAMWBK010000003">
    <property type="protein sequence ID" value="KAJ8906752.1"/>
    <property type="molecule type" value="Genomic_DNA"/>
</dbReference>
<keyword evidence="10" id="KW-0378">Hydrolase</keyword>
<evidence type="ECO:0000256" key="15">
    <source>
        <dbReference type="ARBA" id="ARBA00023204"/>
    </source>
</evidence>
<dbReference type="InterPro" id="IPR038729">
    <property type="entry name" value="Rad50/SbcC_AAA"/>
</dbReference>
<keyword evidence="9" id="KW-0227">DNA damage</keyword>
<comment type="similarity">
    <text evidence="4">Belongs to the SMC family. RAD50 subfamily.</text>
</comment>
<keyword evidence="8" id="KW-0547">Nucleotide-binding</keyword>
<evidence type="ECO:0000256" key="17">
    <source>
        <dbReference type="ARBA" id="ARBA00023254"/>
    </source>
</evidence>
<name>A0AAV8UZK8_9RHOD</name>
<dbReference type="InterPro" id="IPR004584">
    <property type="entry name" value="Rad50_eukaryotes"/>
</dbReference>
<feature type="coiled-coil region" evidence="19">
    <location>
        <begin position="795"/>
        <end position="953"/>
    </location>
</feature>
<dbReference type="GO" id="GO:0070192">
    <property type="term" value="P:chromosome organization involved in meiotic cell cycle"/>
    <property type="evidence" value="ECO:0007669"/>
    <property type="project" value="TreeGrafter"/>
</dbReference>
<dbReference type="GO" id="GO:0003691">
    <property type="term" value="F:double-stranded telomeric DNA binding"/>
    <property type="evidence" value="ECO:0007669"/>
    <property type="project" value="TreeGrafter"/>
</dbReference>
<keyword evidence="22" id="KW-1185">Reference proteome</keyword>
<keyword evidence="12" id="KW-0067">ATP-binding</keyword>
<evidence type="ECO:0000256" key="10">
    <source>
        <dbReference type="ARBA" id="ARBA00022801"/>
    </source>
</evidence>
<evidence type="ECO:0000256" key="3">
    <source>
        <dbReference type="ARBA" id="ARBA00004286"/>
    </source>
</evidence>
<gene>
    <name evidence="21" type="ORF">NDN08_003240</name>
</gene>
<feature type="coiled-coil region" evidence="19">
    <location>
        <begin position="980"/>
        <end position="1014"/>
    </location>
</feature>
<protein>
    <recommendedName>
        <fullName evidence="5">DNA repair protein RAD50</fullName>
    </recommendedName>
</protein>
<keyword evidence="13" id="KW-0460">Magnesium</keyword>
<dbReference type="Proteomes" id="UP001157974">
    <property type="component" value="Unassembled WGS sequence"/>
</dbReference>
<evidence type="ECO:0000313" key="22">
    <source>
        <dbReference type="Proteomes" id="UP001157974"/>
    </source>
</evidence>